<reference evidence="3" key="1">
    <citation type="journal article" date="2021" name="Nat. Commun.">
        <title>Genetic determinants of endophytism in the Arabidopsis root mycobiome.</title>
        <authorList>
            <person name="Mesny F."/>
            <person name="Miyauchi S."/>
            <person name="Thiergart T."/>
            <person name="Pickel B."/>
            <person name="Atanasova L."/>
            <person name="Karlsson M."/>
            <person name="Huettel B."/>
            <person name="Barry K.W."/>
            <person name="Haridas S."/>
            <person name="Chen C."/>
            <person name="Bauer D."/>
            <person name="Andreopoulos W."/>
            <person name="Pangilinan J."/>
            <person name="LaButti K."/>
            <person name="Riley R."/>
            <person name="Lipzen A."/>
            <person name="Clum A."/>
            <person name="Drula E."/>
            <person name="Henrissat B."/>
            <person name="Kohler A."/>
            <person name="Grigoriev I.V."/>
            <person name="Martin F.M."/>
            <person name="Hacquard S."/>
        </authorList>
    </citation>
    <scope>NUCLEOTIDE SEQUENCE</scope>
    <source>
        <strain evidence="3">MPI-CAGE-CH-0235</strain>
    </source>
</reference>
<dbReference type="OrthoDB" id="5065931at2759"/>
<organism evidence="3 4">
    <name type="scientific">Stachybotrys elegans</name>
    <dbReference type="NCBI Taxonomy" id="80388"/>
    <lineage>
        <taxon>Eukaryota</taxon>
        <taxon>Fungi</taxon>
        <taxon>Dikarya</taxon>
        <taxon>Ascomycota</taxon>
        <taxon>Pezizomycotina</taxon>
        <taxon>Sordariomycetes</taxon>
        <taxon>Hypocreomycetidae</taxon>
        <taxon>Hypocreales</taxon>
        <taxon>Stachybotryaceae</taxon>
        <taxon>Stachybotrys</taxon>
    </lineage>
</organism>
<evidence type="ECO:0000313" key="3">
    <source>
        <dbReference type="EMBL" id="KAH7322656.1"/>
    </source>
</evidence>
<evidence type="ECO:0000313" key="4">
    <source>
        <dbReference type="Proteomes" id="UP000813444"/>
    </source>
</evidence>
<accession>A0A8K0SYY9</accession>
<feature type="compositionally biased region" description="Low complexity" evidence="1">
    <location>
        <begin position="1633"/>
        <end position="1652"/>
    </location>
</feature>
<evidence type="ECO:0000256" key="1">
    <source>
        <dbReference type="SAM" id="MobiDB-lite"/>
    </source>
</evidence>
<dbReference type="EMBL" id="JAGPNK010000004">
    <property type="protein sequence ID" value="KAH7322656.1"/>
    <property type="molecule type" value="Genomic_DNA"/>
</dbReference>
<comment type="caution">
    <text evidence="3">The sequence shown here is derived from an EMBL/GenBank/DDBJ whole genome shotgun (WGS) entry which is preliminary data.</text>
</comment>
<keyword evidence="4" id="KW-1185">Reference proteome</keyword>
<name>A0A8K0SYY9_9HYPO</name>
<feature type="domain" description="CHAT" evidence="2">
    <location>
        <begin position="1463"/>
        <end position="1802"/>
    </location>
</feature>
<dbReference type="Pfam" id="PF12770">
    <property type="entry name" value="CHAT"/>
    <property type="match status" value="1"/>
</dbReference>
<evidence type="ECO:0000259" key="2">
    <source>
        <dbReference type="Pfam" id="PF12770"/>
    </source>
</evidence>
<dbReference type="Proteomes" id="UP000813444">
    <property type="component" value="Unassembled WGS sequence"/>
</dbReference>
<protein>
    <submittedName>
        <fullName evidence="3">CHAT domain-containing protein</fullName>
    </submittedName>
</protein>
<proteinExistence type="predicted"/>
<sequence>MHLTKPLINICASPALFTTTWSTRHLDVHISDSISSSVPIPCRHSCLRSVRDLESIFAMIRRPQRLLPTTKEDDPFSGQFPVPVVARGFKYWARSHHRHTTKGALPVEDLDLVQVIEARQPWEQLKLPILCSYCGDRDLENFDVTDVHWEYLHCTKCQNYFLCGSCVSAHIAHPILPSHLLPSEHGQIIIITSRPYWWPCFDGSDIDQLVAFRDKGGNSHDDFFLYFPWFFHGFEGMDYVRLAYQRRLLQDSLVHSLASMSLEIDHAATDNVFRFVEDPVDWYMRIYATGNWKELHQRIQPLVDERIHTARQSQKLNVFLEELQGFVHQKSQAYGSGDITCNDSLLKAAGLAEGVIQGPDKFLAYLVPLQMTNILNTEIDKEKVQQIIHVGENGLDDPSLEASLPSPRQTGALVSAGNLGVYPAPISSHLSNLMLSESQRLWPMFRSIFKDDERFATLKTQEAFNDFTPSLEHISSDWAPFLSRDLKIRTALYNIRYPNLPTNLHYLASLPNSRPHEIHLSFLGQDLPRFRLRGEYDAIVALQTNAIRAKHAMHIPYTEDILELQLAYLEQGYLMKAASCLRYLSTELTEIGRTLDEFVSVNPTAACIFAITLYTSCFFKADGWENALTIMPYLFQRHCLAAQPVQEWMFERQHTLSQVRLELIFHRFILEVYRDILRDFSRQAAIERLQNIQTLLAPESGDVRVAELMWQAACLEMEILKPWGRDQYFDYEACFSLPKYRHDGVQSLAIIERFRASLPPSDEQRGEFDVLRGHAWLLEAQLQRQLGDESKALIAIDTAKELYQATDCTAGCLDVELFEAPLIYTAIGPLYDRVRARNDMTRLRLIRKMAVNTSKASSTSSVTTIHTSAVTWRNRQAIDLRDLAEEAGDMIACHRWKMRKYAGDQVVGASVQASEDVLKADAEVHSMTLTTLASFNLAKTYLTLGNYFAASLNAMLHLSLTDIRIDSESHQRAILVVLETFTEAIAAEPRLQERLPELARRWNGWLHDQTLHRWHDGQIRCDEIERFIDGSCFLPLVCGRAVRKPENGILSRQKDVEEALLKHLRIAFDLYSAMPTYSSLALVPRLSRALGAAATYIGNLELAIRSYGEGLSCCHSEDELSIRRLRSDAGKAMTLLADRDPENWIHLVDPGRRLLAASADTTMMLYSQYSGSALHGAEAHLSLLSSLLDEARGCQMTLDLARSTPTGQLDVPFDPEDVILRVAKLTAEANEATGMIERAFDAIVEGVKIRSPFELNYNLVHLADSHILREARQLALELGFIAQDLDQYANRQRGVYLWSQVQRFKGTVLGHQYHQVVPSGVLQRIKLKPDAWKLYQEEEALKEEIPWSTMDGRLVEHQIKMLDVDELRTVLERRRRRGVSMDELSTLAVGLNRKLQPAKTVILIDWILYRDRFLICGFDALANKLCMLYRINGLSVVELEDWVRDNIDKVEYPLKDSMNSKAALKSLHELVTAIAANCEPGSTLIFSPSLCLNRVPLHAIPYAHEDDEPVIHYHPVMYAPSCAALKDCVERALAADVSSQLKARLFNCYKTDEEGGTQAMENLAVLLQNSRVSFDVKTRDGISRDDLKALLSDADLVHFHGHVNGKSLSQTLVLDDLNMDNQSTEEAPDPEQGDGNATSSTTTGSGEPDTSTQTWKPADGGSTEFKIQDIYSSTLLARLVFLIGCGSGQLVVSRGDDALGLVNGFLSAGATTVIGTLWPLDNQDGRDFMAEFYTAAFGKYGTTNEEANSLTELVDMAAAIQDSVLKMRTCKRPACVLRKSPERRLRCHPTTPYHWASFVGWGSWVLRVPQVGEQRSTCCEISQMCQQDAT</sequence>
<gene>
    <name evidence="3" type="ORF">B0I35DRAFT_426206</name>
</gene>
<dbReference type="InterPro" id="IPR024983">
    <property type="entry name" value="CHAT_dom"/>
</dbReference>
<feature type="region of interest" description="Disordered" evidence="1">
    <location>
        <begin position="1621"/>
        <end position="1660"/>
    </location>
</feature>